<comment type="caution">
    <text evidence="2">The sequence shown here is derived from an EMBL/GenBank/DDBJ whole genome shotgun (WGS) entry which is preliminary data.</text>
</comment>
<dbReference type="EMBL" id="JAUJFL010000005">
    <property type="protein sequence ID" value="KAK2602113.1"/>
    <property type="molecule type" value="Genomic_DNA"/>
</dbReference>
<name>A0AAD9S894_PHOAM</name>
<keyword evidence="3" id="KW-1185">Reference proteome</keyword>
<protein>
    <submittedName>
        <fullName evidence="2">Uncharacterized protein</fullName>
    </submittedName>
</protein>
<feature type="signal peptide" evidence="1">
    <location>
        <begin position="1"/>
        <end position="20"/>
    </location>
</feature>
<accession>A0AAD9S894</accession>
<evidence type="ECO:0000256" key="1">
    <source>
        <dbReference type="SAM" id="SignalP"/>
    </source>
</evidence>
<proteinExistence type="predicted"/>
<dbReference type="AlphaFoldDB" id="A0AAD9S894"/>
<dbReference type="Proteomes" id="UP001265746">
    <property type="component" value="Unassembled WGS sequence"/>
</dbReference>
<feature type="chain" id="PRO_5042273021" evidence="1">
    <location>
        <begin position="21"/>
        <end position="156"/>
    </location>
</feature>
<reference evidence="2" key="1">
    <citation type="submission" date="2023-06" db="EMBL/GenBank/DDBJ databases">
        <authorList>
            <person name="Noh H."/>
        </authorList>
    </citation>
    <scope>NUCLEOTIDE SEQUENCE</scope>
    <source>
        <strain evidence="2">DUCC20226</strain>
    </source>
</reference>
<sequence length="156" mass="16697">MPAKAQTVLTALLLAYSALGAPINNDQQIELQSVIDALKVQVEGLDLPFPSSIIDDVESTLKAKGVLDAKTLAALNKKIDALTGPKGLDSEDIASEAIDYLTDKGAFAETDEKKVKDKVVYLTTDLIKEVLSKGVYAVQRRDCPHKGRICGGCVIL</sequence>
<keyword evidence="1" id="KW-0732">Signal</keyword>
<gene>
    <name evidence="2" type="ORF">N8I77_008673</name>
</gene>
<organism evidence="2 3">
    <name type="scientific">Phomopsis amygdali</name>
    <name type="common">Fusicoccum amygdali</name>
    <dbReference type="NCBI Taxonomy" id="1214568"/>
    <lineage>
        <taxon>Eukaryota</taxon>
        <taxon>Fungi</taxon>
        <taxon>Dikarya</taxon>
        <taxon>Ascomycota</taxon>
        <taxon>Pezizomycotina</taxon>
        <taxon>Sordariomycetes</taxon>
        <taxon>Sordariomycetidae</taxon>
        <taxon>Diaporthales</taxon>
        <taxon>Diaporthaceae</taxon>
        <taxon>Diaporthe</taxon>
    </lineage>
</organism>
<evidence type="ECO:0000313" key="2">
    <source>
        <dbReference type="EMBL" id="KAK2602113.1"/>
    </source>
</evidence>
<evidence type="ECO:0000313" key="3">
    <source>
        <dbReference type="Proteomes" id="UP001265746"/>
    </source>
</evidence>